<evidence type="ECO:0000256" key="1">
    <source>
        <dbReference type="SAM" id="Coils"/>
    </source>
</evidence>
<evidence type="ECO:0000313" key="2">
    <source>
        <dbReference type="EMBL" id="QQP10825.1"/>
    </source>
</evidence>
<dbReference type="EMBL" id="CP067341">
    <property type="protein sequence ID" value="QQP10825.1"/>
    <property type="molecule type" value="Genomic_DNA"/>
</dbReference>
<proteinExistence type="predicted"/>
<gene>
    <name evidence="2" type="ORF">FJQ98_16395</name>
</gene>
<name>A0ABX7AM09_9BACI</name>
<evidence type="ECO:0000313" key="3">
    <source>
        <dbReference type="Proteomes" id="UP000596049"/>
    </source>
</evidence>
<dbReference type="RefSeq" id="WP_053595710.1">
    <property type="nucleotide sequence ID" value="NZ_CP067341.1"/>
</dbReference>
<sequence>MVNDVIAKAIQMEVEAQVESYVGKYENLKKNYVKLSDDHIKLKAESSELLSKLKQLEAIKSFSDNITIETIESAVICNLNYNPTDISFSGMRSEEIPMWFKILCRYFDNKNEILNLFNIFNIEYPNWAKDIILPSHYNKQQLKLCLNNSGQLYVCNGQIYEGNMGFYYTYHRRHNFDLETVFKRESYVEIPFQLLLKNKLLIEDDELFDLLLEKLHNEASHISYFMKLVYYQDVPIDKVLKLLSPTKSGAINYKSIVGKYPELLKSEHVGESLKQGISENGYSELYLLKFNKEVQKEYLLNRENKDLKFVELIDKSMEFNTEEKAELIKLCYMNKVK</sequence>
<dbReference type="Proteomes" id="UP000596049">
    <property type="component" value="Chromosome"/>
</dbReference>
<keyword evidence="3" id="KW-1185">Reference proteome</keyword>
<accession>A0ABX7AM09</accession>
<protein>
    <submittedName>
        <fullName evidence="2">Uncharacterized protein</fullName>
    </submittedName>
</protein>
<keyword evidence="1" id="KW-0175">Coiled coil</keyword>
<reference evidence="2 3" key="1">
    <citation type="submission" date="2020-01" db="EMBL/GenBank/DDBJ databases">
        <authorList>
            <person name="Liu G."/>
            <person name="Liu B."/>
        </authorList>
    </citation>
    <scope>NUCLEOTIDE SEQUENCE [LARGE SCALE GENOMIC DNA]</scope>
    <source>
        <strain evidence="2 3">FJAT-51161</strain>
    </source>
</reference>
<organism evidence="2 3">
    <name type="scientific">Lysinibacillus agricola</name>
    <dbReference type="NCBI Taxonomy" id="2590012"/>
    <lineage>
        <taxon>Bacteria</taxon>
        <taxon>Bacillati</taxon>
        <taxon>Bacillota</taxon>
        <taxon>Bacilli</taxon>
        <taxon>Bacillales</taxon>
        <taxon>Bacillaceae</taxon>
        <taxon>Lysinibacillus</taxon>
    </lineage>
</organism>
<feature type="coiled-coil region" evidence="1">
    <location>
        <begin position="11"/>
        <end position="45"/>
    </location>
</feature>